<sequence length="60" mass="6443">MIAEKIKSRIMGSCCSKGDVVAVKENIGPNPSNYQMLITENIGVGNGTQGKNKTKYDVVL</sequence>
<protein>
    <submittedName>
        <fullName evidence="1">Uncharacterized protein</fullName>
    </submittedName>
</protein>
<evidence type="ECO:0000313" key="1">
    <source>
        <dbReference type="EMBL" id="CAK8673961.1"/>
    </source>
</evidence>
<organism evidence="1 2">
    <name type="scientific">Clavelina lepadiformis</name>
    <name type="common">Light-bulb sea squirt</name>
    <name type="synonym">Ascidia lepadiformis</name>
    <dbReference type="NCBI Taxonomy" id="159417"/>
    <lineage>
        <taxon>Eukaryota</taxon>
        <taxon>Metazoa</taxon>
        <taxon>Chordata</taxon>
        <taxon>Tunicata</taxon>
        <taxon>Ascidiacea</taxon>
        <taxon>Aplousobranchia</taxon>
        <taxon>Clavelinidae</taxon>
        <taxon>Clavelina</taxon>
    </lineage>
</organism>
<gene>
    <name evidence="1" type="ORF">CVLEPA_LOCUS3690</name>
</gene>
<name>A0ABP0F2L8_CLALP</name>
<dbReference type="EMBL" id="CAWYQH010000002">
    <property type="protein sequence ID" value="CAK8673961.1"/>
    <property type="molecule type" value="Genomic_DNA"/>
</dbReference>
<accession>A0ABP0F2L8</accession>
<evidence type="ECO:0000313" key="2">
    <source>
        <dbReference type="Proteomes" id="UP001642483"/>
    </source>
</evidence>
<comment type="caution">
    <text evidence="1">The sequence shown here is derived from an EMBL/GenBank/DDBJ whole genome shotgun (WGS) entry which is preliminary data.</text>
</comment>
<keyword evidence="2" id="KW-1185">Reference proteome</keyword>
<reference evidence="1 2" key="1">
    <citation type="submission" date="2024-02" db="EMBL/GenBank/DDBJ databases">
        <authorList>
            <person name="Daric V."/>
            <person name="Darras S."/>
        </authorList>
    </citation>
    <scope>NUCLEOTIDE SEQUENCE [LARGE SCALE GENOMIC DNA]</scope>
</reference>
<dbReference type="Proteomes" id="UP001642483">
    <property type="component" value="Unassembled WGS sequence"/>
</dbReference>
<proteinExistence type="predicted"/>